<dbReference type="EMBL" id="FPIB01000026">
    <property type="protein sequence ID" value="SFV90943.1"/>
    <property type="molecule type" value="Genomic_DNA"/>
</dbReference>
<dbReference type="AlphaFoldDB" id="A0A1W1EAF3"/>
<evidence type="ECO:0000313" key="1">
    <source>
        <dbReference type="EMBL" id="SFV90943.1"/>
    </source>
</evidence>
<dbReference type="InterPro" id="IPR008719">
    <property type="entry name" value="N2O_reductase_NosL"/>
</dbReference>
<name>A0A1W1EAF3_9ZZZZ</name>
<organism evidence="1">
    <name type="scientific">hydrothermal vent metagenome</name>
    <dbReference type="NCBI Taxonomy" id="652676"/>
    <lineage>
        <taxon>unclassified sequences</taxon>
        <taxon>metagenomes</taxon>
        <taxon>ecological metagenomes</taxon>
    </lineage>
</organism>
<dbReference type="PANTHER" id="PTHR41247">
    <property type="entry name" value="HTH-TYPE TRANSCRIPTIONAL REPRESSOR YCNK"/>
    <property type="match status" value="1"/>
</dbReference>
<gene>
    <name evidence="1" type="ORF">MNB_SV-4-497</name>
</gene>
<dbReference type="Pfam" id="PF05573">
    <property type="entry name" value="NosL"/>
    <property type="match status" value="1"/>
</dbReference>
<reference evidence="1" key="1">
    <citation type="submission" date="2016-10" db="EMBL/GenBank/DDBJ databases">
        <authorList>
            <person name="de Groot N.N."/>
        </authorList>
    </citation>
    <scope>NUCLEOTIDE SEQUENCE</scope>
</reference>
<dbReference type="PANTHER" id="PTHR41247:SF1">
    <property type="entry name" value="HTH-TYPE TRANSCRIPTIONAL REPRESSOR YCNK"/>
    <property type="match status" value="1"/>
</dbReference>
<dbReference type="SUPFAM" id="SSF160387">
    <property type="entry name" value="NosL/MerB-like"/>
    <property type="match status" value="1"/>
</dbReference>
<protein>
    <submittedName>
        <fullName evidence="1">NosL-related protein</fullName>
    </submittedName>
</protein>
<accession>A0A1W1EAF3</accession>
<proteinExistence type="predicted"/>
<dbReference type="Gene3D" id="3.30.70.2050">
    <property type="match status" value="1"/>
</dbReference>
<sequence>MNKIIWIALWSIQTLYATQNSSAIEIKRIEKGSRIVQAMCDQSKLPANKEENITIEALTKKIKRSKVCLPLSKRKLQAVAYYLLHQKVELHKSCIVVPKDAKCPVCGMFVSKYPKWTTMMIVDNKKRYFDGVKDMMKYYIFDGDFVYPRDHITKMSVSDYYTLEEIPAKKAFYVLDSDIFGPMGRELIPFKNQKSAQVFLEDHNGKSIVKFDEITDTMLMGLDGLK</sequence>